<feature type="region of interest" description="Disordered" evidence="1">
    <location>
        <begin position="54"/>
        <end position="96"/>
    </location>
</feature>
<gene>
    <name evidence="3" type="ORF">ACFFIA_03820</name>
</gene>
<accession>A0ABV6LWK0</accession>
<evidence type="ECO:0000259" key="2">
    <source>
        <dbReference type="PROSITE" id="PS51186"/>
    </source>
</evidence>
<organism evidence="3 4">
    <name type="scientific">Phytohabitans kaempferiae</name>
    <dbReference type="NCBI Taxonomy" id="1620943"/>
    <lineage>
        <taxon>Bacteria</taxon>
        <taxon>Bacillati</taxon>
        <taxon>Actinomycetota</taxon>
        <taxon>Actinomycetes</taxon>
        <taxon>Micromonosporales</taxon>
        <taxon>Micromonosporaceae</taxon>
    </lineage>
</organism>
<dbReference type="PROSITE" id="PS51186">
    <property type="entry name" value="GNAT"/>
    <property type="match status" value="1"/>
</dbReference>
<keyword evidence="3" id="KW-0012">Acyltransferase</keyword>
<dbReference type="Gene3D" id="3.40.630.30">
    <property type="match status" value="1"/>
</dbReference>
<dbReference type="InterPro" id="IPR000182">
    <property type="entry name" value="GNAT_dom"/>
</dbReference>
<evidence type="ECO:0000256" key="1">
    <source>
        <dbReference type="SAM" id="MobiDB-lite"/>
    </source>
</evidence>
<dbReference type="GO" id="GO:0016746">
    <property type="term" value="F:acyltransferase activity"/>
    <property type="evidence" value="ECO:0007669"/>
    <property type="project" value="UniProtKB-KW"/>
</dbReference>
<feature type="domain" description="N-acetyltransferase" evidence="2">
    <location>
        <begin position="38"/>
        <end position="180"/>
    </location>
</feature>
<dbReference type="RefSeq" id="WP_377245720.1">
    <property type="nucleotide sequence ID" value="NZ_JBHLUH010000004.1"/>
</dbReference>
<evidence type="ECO:0000313" key="3">
    <source>
        <dbReference type="EMBL" id="MFC0526780.1"/>
    </source>
</evidence>
<keyword evidence="4" id="KW-1185">Reference proteome</keyword>
<name>A0ABV6LWK0_9ACTN</name>
<dbReference type="SUPFAM" id="SSF55729">
    <property type="entry name" value="Acyl-CoA N-acyltransferases (Nat)"/>
    <property type="match status" value="1"/>
</dbReference>
<dbReference type="PANTHER" id="PTHR43233:SF1">
    <property type="entry name" value="FAMILY N-ACETYLTRANSFERASE, PUTATIVE (AFU_ORTHOLOGUE AFUA_6G03350)-RELATED"/>
    <property type="match status" value="1"/>
</dbReference>
<dbReference type="EMBL" id="JBHLUH010000004">
    <property type="protein sequence ID" value="MFC0526780.1"/>
    <property type="molecule type" value="Genomic_DNA"/>
</dbReference>
<proteinExistence type="predicted"/>
<comment type="caution">
    <text evidence="3">The sequence shown here is derived from an EMBL/GenBank/DDBJ whole genome shotgun (WGS) entry which is preliminary data.</text>
</comment>
<dbReference type="Pfam" id="PF00583">
    <property type="entry name" value="Acetyltransf_1"/>
    <property type="match status" value="1"/>
</dbReference>
<dbReference type="PANTHER" id="PTHR43233">
    <property type="entry name" value="FAMILY N-ACETYLTRANSFERASE, PUTATIVE (AFU_ORTHOLOGUE AFUA_6G03350)-RELATED"/>
    <property type="match status" value="1"/>
</dbReference>
<evidence type="ECO:0000313" key="4">
    <source>
        <dbReference type="Proteomes" id="UP001589867"/>
    </source>
</evidence>
<dbReference type="CDD" id="cd04301">
    <property type="entry name" value="NAT_SF"/>
    <property type="match status" value="1"/>
</dbReference>
<dbReference type="InterPro" id="IPR053144">
    <property type="entry name" value="Acetyltransferase_Butenolide"/>
</dbReference>
<dbReference type="EC" id="2.3.-.-" evidence="3"/>
<dbReference type="InterPro" id="IPR016181">
    <property type="entry name" value="Acyl_CoA_acyltransferase"/>
</dbReference>
<dbReference type="Proteomes" id="UP001589867">
    <property type="component" value="Unassembled WGS sequence"/>
</dbReference>
<protein>
    <submittedName>
        <fullName evidence="3">GNAT family N-acetyltransferase</fullName>
        <ecNumber evidence="3">2.3.-.-</ecNumber>
    </submittedName>
</protein>
<reference evidence="3 4" key="1">
    <citation type="submission" date="2024-09" db="EMBL/GenBank/DDBJ databases">
        <authorList>
            <person name="Sun Q."/>
            <person name="Mori K."/>
        </authorList>
    </citation>
    <scope>NUCLEOTIDE SEQUENCE [LARGE SCALE GENOMIC DNA]</scope>
    <source>
        <strain evidence="3 4">TBRC 3947</strain>
    </source>
</reference>
<keyword evidence="3" id="KW-0808">Transferase</keyword>
<sequence length="184" mass="20399">MHPDGYLFSSDPALVDADLVYTWLSTDAYWALGRPREMVDRSFAGSRLFGVYRPDTEGHPNAPSHPNAEGHPNAPSRPDAPSHLAGPSRPEADGRPGAQVAFARAVTDGATFVWLCDVYVDRAVRGRGLGTWMVTQIRDELEREGLRRILLATADAHAVYAKLGFTPLAEPDRWMEYRRPQADQ</sequence>